<reference evidence="1 2" key="1">
    <citation type="submission" date="2017-06" db="EMBL/GenBank/DDBJ databases">
        <title>Draft genome of Bartonella tribocorum C635.</title>
        <authorList>
            <person name="Hadjadj L."/>
            <person name="Jiyipong T."/>
            <person name="Diene S.M."/>
            <person name="Morand S."/>
            <person name="Rolain J.-M."/>
        </authorList>
    </citation>
    <scope>NUCLEOTIDE SEQUENCE [LARGE SCALE GENOMIC DNA]</scope>
    <source>
        <strain evidence="1 2">C635</strain>
    </source>
</reference>
<accession>A0A2M6UT34</accession>
<organism evidence="1 2">
    <name type="scientific">Bartonella tribocorum</name>
    <dbReference type="NCBI Taxonomy" id="85701"/>
    <lineage>
        <taxon>Bacteria</taxon>
        <taxon>Pseudomonadati</taxon>
        <taxon>Pseudomonadota</taxon>
        <taxon>Alphaproteobacteria</taxon>
        <taxon>Hyphomicrobiales</taxon>
        <taxon>Bartonellaceae</taxon>
        <taxon>Bartonella</taxon>
    </lineage>
</organism>
<sequence length="59" mass="6531">MEDFMIIEGFGDCFLGRGDFFGGSVLGISARCRDARGLKFLKDFIGIFIGDGCTRWCLV</sequence>
<dbReference type="RefSeq" id="WP_100130876.1">
    <property type="nucleotide sequence ID" value="NZ_NJPP01000023.1"/>
</dbReference>
<comment type="caution">
    <text evidence="1">The sequence shown here is derived from an EMBL/GenBank/DDBJ whole genome shotgun (WGS) entry which is preliminary data.</text>
</comment>
<dbReference type="Proteomes" id="UP000230791">
    <property type="component" value="Unassembled WGS sequence"/>
</dbReference>
<name>A0A2M6UT34_9HYPH</name>
<evidence type="ECO:0000313" key="1">
    <source>
        <dbReference type="EMBL" id="PIT69277.1"/>
    </source>
</evidence>
<proteinExistence type="predicted"/>
<gene>
    <name evidence="1" type="ORF">CEV08_06480</name>
</gene>
<protein>
    <submittedName>
        <fullName evidence="1">Uncharacterized protein</fullName>
    </submittedName>
</protein>
<dbReference type="EMBL" id="NJPP01000023">
    <property type="protein sequence ID" value="PIT69277.1"/>
    <property type="molecule type" value="Genomic_DNA"/>
</dbReference>
<evidence type="ECO:0000313" key="2">
    <source>
        <dbReference type="Proteomes" id="UP000230791"/>
    </source>
</evidence>
<dbReference type="AlphaFoldDB" id="A0A2M6UT34"/>